<keyword evidence="5" id="KW-0808">Transferase</keyword>
<accession>A0A7V5LZA7</accession>
<dbReference type="NCBIfam" id="TIGR00848">
    <property type="entry name" value="fruA"/>
    <property type="match status" value="1"/>
</dbReference>
<dbReference type="GO" id="GO:0009401">
    <property type="term" value="P:phosphoenolpyruvate-dependent sugar phosphotransferase system"/>
    <property type="evidence" value="ECO:0007669"/>
    <property type="project" value="UniProtKB-KW"/>
</dbReference>
<comment type="subcellular location">
    <subcellularLocation>
        <location evidence="1">Cytoplasm</location>
    </subcellularLocation>
</comment>
<keyword evidence="2" id="KW-0813">Transport</keyword>
<dbReference type="Gene3D" id="3.40.930.10">
    <property type="entry name" value="Mannitol-specific EII, Chain A"/>
    <property type="match status" value="1"/>
</dbReference>
<organism evidence="8">
    <name type="scientific">Aerophobetes bacterium</name>
    <dbReference type="NCBI Taxonomy" id="2030807"/>
    <lineage>
        <taxon>Bacteria</taxon>
        <taxon>Candidatus Aerophobota</taxon>
    </lineage>
</organism>
<dbReference type="InterPro" id="IPR004715">
    <property type="entry name" value="PTS_IIA_fruc"/>
</dbReference>
<proteinExistence type="predicted"/>
<evidence type="ECO:0000256" key="3">
    <source>
        <dbReference type="ARBA" id="ARBA00022553"/>
    </source>
</evidence>
<comment type="caution">
    <text evidence="8">The sequence shown here is derived from an EMBL/GenBank/DDBJ whole genome shotgun (WGS) entry which is preliminary data.</text>
</comment>
<dbReference type="SUPFAM" id="SSF55804">
    <property type="entry name" value="Phoshotransferase/anion transport protein"/>
    <property type="match status" value="1"/>
</dbReference>
<dbReference type="EMBL" id="DRTT01000001">
    <property type="protein sequence ID" value="HHF97862.1"/>
    <property type="molecule type" value="Genomic_DNA"/>
</dbReference>
<evidence type="ECO:0000256" key="6">
    <source>
        <dbReference type="ARBA" id="ARBA00022683"/>
    </source>
</evidence>
<dbReference type="Proteomes" id="UP000886070">
    <property type="component" value="Unassembled WGS sequence"/>
</dbReference>
<dbReference type="GO" id="GO:0008982">
    <property type="term" value="F:protein-N(PI)-phosphohistidine-sugar phosphotransferase activity"/>
    <property type="evidence" value="ECO:0007669"/>
    <property type="project" value="InterPro"/>
</dbReference>
<dbReference type="InterPro" id="IPR016152">
    <property type="entry name" value="PTrfase/Anion_transptr"/>
</dbReference>
<dbReference type="Pfam" id="PF00359">
    <property type="entry name" value="PTS_EIIA_2"/>
    <property type="match status" value="1"/>
</dbReference>
<evidence type="ECO:0000313" key="8">
    <source>
        <dbReference type="EMBL" id="HHF97862.1"/>
    </source>
</evidence>
<evidence type="ECO:0000256" key="2">
    <source>
        <dbReference type="ARBA" id="ARBA00022448"/>
    </source>
</evidence>
<dbReference type="CDD" id="cd00211">
    <property type="entry name" value="PTS_IIA_fru"/>
    <property type="match status" value="1"/>
</dbReference>
<reference evidence="8" key="1">
    <citation type="journal article" date="2020" name="mSystems">
        <title>Genome- and Community-Level Interaction Insights into Carbon Utilization and Element Cycling Functions of Hydrothermarchaeota in Hydrothermal Sediment.</title>
        <authorList>
            <person name="Zhou Z."/>
            <person name="Liu Y."/>
            <person name="Xu W."/>
            <person name="Pan J."/>
            <person name="Luo Z.H."/>
            <person name="Li M."/>
        </authorList>
    </citation>
    <scope>NUCLEOTIDE SEQUENCE [LARGE SCALE GENOMIC DNA]</scope>
    <source>
        <strain evidence="8">HyVt-92</strain>
    </source>
</reference>
<dbReference type="GO" id="GO:0016020">
    <property type="term" value="C:membrane"/>
    <property type="evidence" value="ECO:0007669"/>
    <property type="project" value="InterPro"/>
</dbReference>
<dbReference type="PANTHER" id="PTHR47738">
    <property type="entry name" value="PTS SYSTEM FRUCTOSE-LIKE EIIA COMPONENT-RELATED"/>
    <property type="match status" value="1"/>
</dbReference>
<protein>
    <submittedName>
        <fullName evidence="8">PTS sugar transporter subunit IIA</fullName>
    </submittedName>
</protein>
<evidence type="ECO:0000256" key="1">
    <source>
        <dbReference type="ARBA" id="ARBA00004496"/>
    </source>
</evidence>
<name>A0A7V5LZA7_UNCAE</name>
<dbReference type="InterPro" id="IPR051541">
    <property type="entry name" value="PTS_SugarTrans_NitroReg"/>
</dbReference>
<dbReference type="AlphaFoldDB" id="A0A7V5LZA7"/>
<keyword evidence="3" id="KW-0597">Phosphoprotein</keyword>
<keyword evidence="6" id="KW-0598">Phosphotransferase system</keyword>
<evidence type="ECO:0000259" key="7">
    <source>
        <dbReference type="PROSITE" id="PS51094"/>
    </source>
</evidence>
<dbReference type="FunFam" id="3.40.930.10:FF:000009">
    <property type="entry name" value="PTS system, fructose specific IIABC component"/>
    <property type="match status" value="1"/>
</dbReference>
<dbReference type="GO" id="GO:0005737">
    <property type="term" value="C:cytoplasm"/>
    <property type="evidence" value="ECO:0007669"/>
    <property type="project" value="UniProtKB-SubCell"/>
</dbReference>
<dbReference type="InterPro" id="IPR002178">
    <property type="entry name" value="PTS_EIIA_type-2_dom"/>
</dbReference>
<evidence type="ECO:0000256" key="4">
    <source>
        <dbReference type="ARBA" id="ARBA00022597"/>
    </source>
</evidence>
<sequence length="155" mass="17509">MVRFSEILGKDCINLNLKSKKKKDTIRELVDLIYKAGKIKDPQKVEKELIEREKIGTTGIGGGIAVPHIMTKEISGTVMAFGRKKEGLDFDAIDGEPVKLIFLLIGPKGEEATHLRLLCRLSRFLHDTQFKKALTEAKREEDVIEAFKKKEEEEG</sequence>
<feature type="domain" description="PTS EIIA type-2" evidence="7">
    <location>
        <begin position="6"/>
        <end position="150"/>
    </location>
</feature>
<gene>
    <name evidence="8" type="ORF">ENL39_00015</name>
</gene>
<dbReference type="PROSITE" id="PS51094">
    <property type="entry name" value="PTS_EIIA_TYPE_2"/>
    <property type="match status" value="1"/>
</dbReference>
<evidence type="ECO:0000256" key="5">
    <source>
        <dbReference type="ARBA" id="ARBA00022679"/>
    </source>
</evidence>
<keyword evidence="4 8" id="KW-0762">Sugar transport</keyword>